<keyword evidence="4" id="KW-0808">Transferase</keyword>
<dbReference type="InterPro" id="IPR013785">
    <property type="entry name" value="Aldolase_TIM"/>
</dbReference>
<sequence length="190" mass="20135">MSDLYPVTPAVSDAQAFLPVLEAGLVHHQPAAVLLRLVDMPASAARQAVLLLKPVIQARDIALMLENAPTLAQETGCDGVHLSASYTAASVKDVRRIIGPDLQLGVAVGESRDAAMCAGEDGADYICFGAEDGASLETVSALTRWWSLMMELPVVAQAQTPADLAVLNASGADFVMPPEQWWQQPDAWQG</sequence>
<evidence type="ECO:0000313" key="5">
    <source>
        <dbReference type="Proteomes" id="UP000093796"/>
    </source>
</evidence>
<dbReference type="AlphaFoldDB" id="A0A1A0DBB5"/>
<evidence type="ECO:0000256" key="1">
    <source>
        <dbReference type="ARBA" id="ARBA00004948"/>
    </source>
</evidence>
<accession>A0A1A0DBB5</accession>
<dbReference type="PATRIC" id="fig|438.15.peg.1995"/>
<dbReference type="PANTHER" id="PTHR20857:SF23">
    <property type="entry name" value="THIAMINE BIOSYNTHETIC BIFUNCTIONAL ENZYME"/>
    <property type="match status" value="1"/>
</dbReference>
<dbReference type="Pfam" id="PF02581">
    <property type="entry name" value="TMP-TENI"/>
    <property type="match status" value="1"/>
</dbReference>
<comment type="caution">
    <text evidence="4">The sequence shown here is derived from an EMBL/GenBank/DDBJ whole genome shotgun (WGS) entry which is preliminary data.</text>
</comment>
<dbReference type="RefSeq" id="WP_003630956.1">
    <property type="nucleotide sequence ID" value="NZ_LYUD01000101.1"/>
</dbReference>
<name>A0A1A0DBB5_ACEPA</name>
<dbReference type="Proteomes" id="UP000093796">
    <property type="component" value="Unassembled WGS sequence"/>
</dbReference>
<dbReference type="GO" id="GO:0004789">
    <property type="term" value="F:thiamine-phosphate diphosphorylase activity"/>
    <property type="evidence" value="ECO:0007669"/>
    <property type="project" value="UniProtKB-EC"/>
</dbReference>
<dbReference type="OrthoDB" id="7159061at2"/>
<dbReference type="InterPro" id="IPR036206">
    <property type="entry name" value="ThiamineP_synth_sf"/>
</dbReference>
<protein>
    <submittedName>
        <fullName evidence="4">Thiamine phosphate synthase</fullName>
        <ecNumber evidence="4">2.5.1.3</ecNumber>
    </submittedName>
</protein>
<dbReference type="GO" id="GO:0009228">
    <property type="term" value="P:thiamine biosynthetic process"/>
    <property type="evidence" value="ECO:0007669"/>
    <property type="project" value="UniProtKB-KW"/>
</dbReference>
<dbReference type="EMBL" id="LYUD01000101">
    <property type="protein sequence ID" value="OAZ72320.1"/>
    <property type="molecule type" value="Genomic_DNA"/>
</dbReference>
<reference evidence="4 5" key="1">
    <citation type="submission" date="2016-05" db="EMBL/GenBank/DDBJ databases">
        <title>Genome sequencing of Acetobacter pasteurianus strain SRCM100623.</title>
        <authorList>
            <person name="Song Y.R."/>
        </authorList>
    </citation>
    <scope>NUCLEOTIDE SEQUENCE [LARGE SCALE GENOMIC DNA]</scope>
    <source>
        <strain evidence="4 5">SRCM100623</strain>
    </source>
</reference>
<proteinExistence type="predicted"/>
<dbReference type="GO" id="GO:0005737">
    <property type="term" value="C:cytoplasm"/>
    <property type="evidence" value="ECO:0007669"/>
    <property type="project" value="TreeGrafter"/>
</dbReference>
<feature type="domain" description="Thiamine phosphate synthase/TenI" evidence="3">
    <location>
        <begin position="4"/>
        <end position="175"/>
    </location>
</feature>
<evidence type="ECO:0000259" key="3">
    <source>
        <dbReference type="Pfam" id="PF02581"/>
    </source>
</evidence>
<organism evidence="4 5">
    <name type="scientific">Acetobacter pasteurianus</name>
    <name type="common">Acetobacter turbidans</name>
    <dbReference type="NCBI Taxonomy" id="438"/>
    <lineage>
        <taxon>Bacteria</taxon>
        <taxon>Pseudomonadati</taxon>
        <taxon>Pseudomonadota</taxon>
        <taxon>Alphaproteobacteria</taxon>
        <taxon>Acetobacterales</taxon>
        <taxon>Acetobacteraceae</taxon>
        <taxon>Acetobacter</taxon>
    </lineage>
</organism>
<dbReference type="InterPro" id="IPR022998">
    <property type="entry name" value="ThiamineP_synth_TenI"/>
</dbReference>
<gene>
    <name evidence="4" type="ORF">SRCM100623_01791</name>
</gene>
<dbReference type="SUPFAM" id="SSF51391">
    <property type="entry name" value="Thiamin phosphate synthase"/>
    <property type="match status" value="1"/>
</dbReference>
<evidence type="ECO:0000256" key="2">
    <source>
        <dbReference type="ARBA" id="ARBA00022977"/>
    </source>
</evidence>
<keyword evidence="2" id="KW-0784">Thiamine biosynthesis</keyword>
<dbReference type="Gene3D" id="3.20.20.70">
    <property type="entry name" value="Aldolase class I"/>
    <property type="match status" value="1"/>
</dbReference>
<comment type="pathway">
    <text evidence="1">Cofactor biosynthesis; thiamine diphosphate biosynthesis.</text>
</comment>
<dbReference type="eggNOG" id="COG0352">
    <property type="taxonomic scope" value="Bacteria"/>
</dbReference>
<dbReference type="PANTHER" id="PTHR20857">
    <property type="entry name" value="THIAMINE-PHOSPHATE PYROPHOSPHORYLASE"/>
    <property type="match status" value="1"/>
</dbReference>
<evidence type="ECO:0000313" key="4">
    <source>
        <dbReference type="EMBL" id="OAZ72320.1"/>
    </source>
</evidence>
<dbReference type="EC" id="2.5.1.3" evidence="4"/>
<dbReference type="CDD" id="cd00564">
    <property type="entry name" value="TMP_TenI"/>
    <property type="match status" value="1"/>
</dbReference>